<name>A0A2H3B624_9AGAR</name>
<keyword evidence="3" id="KW-1185">Reference proteome</keyword>
<evidence type="ECO:0000313" key="2">
    <source>
        <dbReference type="EMBL" id="PBK64304.1"/>
    </source>
</evidence>
<evidence type="ECO:0000256" key="1">
    <source>
        <dbReference type="ARBA" id="ARBA00004964"/>
    </source>
</evidence>
<gene>
    <name evidence="2" type="ORF">ARMSODRAFT_989963</name>
</gene>
<protein>
    <submittedName>
        <fullName evidence="2">Uncharacterized protein</fullName>
    </submittedName>
</protein>
<dbReference type="EMBL" id="KZ293452">
    <property type="protein sequence ID" value="PBK64304.1"/>
    <property type="molecule type" value="Genomic_DNA"/>
</dbReference>
<organism evidence="2 3">
    <name type="scientific">Armillaria solidipes</name>
    <dbReference type="NCBI Taxonomy" id="1076256"/>
    <lineage>
        <taxon>Eukaryota</taxon>
        <taxon>Fungi</taxon>
        <taxon>Dikarya</taxon>
        <taxon>Basidiomycota</taxon>
        <taxon>Agaricomycotina</taxon>
        <taxon>Agaricomycetes</taxon>
        <taxon>Agaricomycetidae</taxon>
        <taxon>Agaricales</taxon>
        <taxon>Marasmiineae</taxon>
        <taxon>Physalacriaceae</taxon>
        <taxon>Armillaria</taxon>
    </lineage>
</organism>
<dbReference type="PANTHER" id="PTHR43651">
    <property type="entry name" value="1,4-ALPHA-GLUCAN-BRANCHING ENZYME"/>
    <property type="match status" value="1"/>
</dbReference>
<dbReference type="AlphaFoldDB" id="A0A2H3B624"/>
<comment type="pathway">
    <text evidence="1">Glycan biosynthesis; glycogen biosynthesis.</text>
</comment>
<reference evidence="3" key="1">
    <citation type="journal article" date="2017" name="Nat. Ecol. Evol.">
        <title>Genome expansion and lineage-specific genetic innovations in the forest pathogenic fungi Armillaria.</title>
        <authorList>
            <person name="Sipos G."/>
            <person name="Prasanna A.N."/>
            <person name="Walter M.C."/>
            <person name="O'Connor E."/>
            <person name="Balint B."/>
            <person name="Krizsan K."/>
            <person name="Kiss B."/>
            <person name="Hess J."/>
            <person name="Varga T."/>
            <person name="Slot J."/>
            <person name="Riley R."/>
            <person name="Boka B."/>
            <person name="Rigling D."/>
            <person name="Barry K."/>
            <person name="Lee J."/>
            <person name="Mihaltcheva S."/>
            <person name="LaButti K."/>
            <person name="Lipzen A."/>
            <person name="Waldron R."/>
            <person name="Moloney N.M."/>
            <person name="Sperisen C."/>
            <person name="Kredics L."/>
            <person name="Vagvoelgyi C."/>
            <person name="Patrignani A."/>
            <person name="Fitzpatrick D."/>
            <person name="Nagy I."/>
            <person name="Doyle S."/>
            <person name="Anderson J.B."/>
            <person name="Grigoriev I.V."/>
            <person name="Gueldener U."/>
            <person name="Muensterkoetter M."/>
            <person name="Nagy L.G."/>
        </authorList>
    </citation>
    <scope>NUCLEOTIDE SEQUENCE [LARGE SCALE GENOMIC DNA]</scope>
    <source>
        <strain evidence="3">28-4</strain>
    </source>
</reference>
<sequence>MAIPDMWIKLLKHKTDDEKYVENRVAYCESREQALIGDKTLILWVMYQEMDIHMLDFTPITPVISRCIALYKMNRLLTYSTLIFERNESGHPEWLDFPREGNDNSFQYARRQWNVVDDPVFRYTYLNSAMTHADEKSGWPSAQPAYVSMKHEVSKVIVYERVGLLFFTYYRVWFDETGKERQVMKGGSAAPITSSQVGNTLPLLWNGTIGRTGFRFISGMFCWARAVVLINRLRVYVPTRTCLVLAKRSD</sequence>
<dbReference type="Gene3D" id="3.20.20.80">
    <property type="entry name" value="Glycosidases"/>
    <property type="match status" value="1"/>
</dbReference>
<dbReference type="GO" id="GO:0005978">
    <property type="term" value="P:glycogen biosynthetic process"/>
    <property type="evidence" value="ECO:0007669"/>
    <property type="project" value="TreeGrafter"/>
</dbReference>
<dbReference type="GO" id="GO:0005737">
    <property type="term" value="C:cytoplasm"/>
    <property type="evidence" value="ECO:0007669"/>
    <property type="project" value="TreeGrafter"/>
</dbReference>
<dbReference type="GO" id="GO:0003844">
    <property type="term" value="F:1,4-alpha-glucan branching enzyme activity"/>
    <property type="evidence" value="ECO:0007669"/>
    <property type="project" value="TreeGrafter"/>
</dbReference>
<proteinExistence type="predicted"/>
<dbReference type="Proteomes" id="UP000218334">
    <property type="component" value="Unassembled WGS sequence"/>
</dbReference>
<dbReference type="PANTHER" id="PTHR43651:SF3">
    <property type="entry name" value="1,4-ALPHA-GLUCAN-BRANCHING ENZYME"/>
    <property type="match status" value="1"/>
</dbReference>
<dbReference type="STRING" id="1076256.A0A2H3B624"/>
<accession>A0A2H3B624</accession>
<evidence type="ECO:0000313" key="3">
    <source>
        <dbReference type="Proteomes" id="UP000218334"/>
    </source>
</evidence>